<accession>A0ABN7RBP5</accession>
<dbReference type="EC" id="1.-.-.-" evidence="4"/>
<feature type="domain" description="NADH:flavin oxidoreductase/NADH oxidase N-terminal" evidence="3">
    <location>
        <begin position="18"/>
        <end position="349"/>
    </location>
</feature>
<dbReference type="InterPro" id="IPR051799">
    <property type="entry name" value="NADH_flavin_oxidoreductase"/>
</dbReference>
<reference evidence="4 5" key="1">
    <citation type="submission" date="2021-04" db="EMBL/GenBank/DDBJ databases">
        <authorList>
            <person name="Rodrigo-Torres L."/>
            <person name="Arahal R. D."/>
            <person name="Lucena T."/>
        </authorList>
    </citation>
    <scope>NUCLEOTIDE SEQUENCE [LARGE SCALE GENOMIC DNA]</scope>
    <source>
        <strain evidence="4 5">CECT 9623</strain>
    </source>
</reference>
<evidence type="ECO:0000313" key="5">
    <source>
        <dbReference type="Proteomes" id="UP000679725"/>
    </source>
</evidence>
<evidence type="ECO:0000259" key="3">
    <source>
        <dbReference type="Pfam" id="PF00724"/>
    </source>
</evidence>
<keyword evidence="5" id="KW-1185">Reference proteome</keyword>
<organism evidence="4 5">
    <name type="scientific">Dyadobacter linearis</name>
    <dbReference type="NCBI Taxonomy" id="2823330"/>
    <lineage>
        <taxon>Bacteria</taxon>
        <taxon>Pseudomonadati</taxon>
        <taxon>Bacteroidota</taxon>
        <taxon>Cytophagia</taxon>
        <taxon>Cytophagales</taxon>
        <taxon>Spirosomataceae</taxon>
        <taxon>Dyadobacter</taxon>
    </lineage>
</organism>
<dbReference type="InterPro" id="IPR001155">
    <property type="entry name" value="OxRdtase_FMN_N"/>
</dbReference>
<proteinExistence type="predicted"/>
<sequence length="385" mass="42481">MEICIKNTNEMKAQKSPLFNPVYIKDRRLPNRFAVAPMTRVSADAAGVPTSQMRDYYAAFAKGGFGMIITEGTYTDNLYSQASANQPGLTDTAQLAGWKNVVQKVKRSDTVFISQLMHAGALSRFLENTIAPSAVLPLDSLPTESEMREKPYPMPREMDFEDMEKIREGFVKAALLAQEAGFDGVELHAANGYLFDQFITPETNQRADNYGGPVENQLRLLAEVFNAIKKVVKPDFLIGIRFSEGKVNDLAYRWEGGAETARAIYREVAKIKPDYIHIAAEGGKWARECLFPDGSSSNSIARELAGVPVIANGGMHDQDLAQKLLSTGHADLISIGRAAIANPDFPNKILTAQEVVPFDPGMITPEITLANTREYWAQIGQEWLS</sequence>
<keyword evidence="1" id="KW-0285">Flavoprotein</keyword>
<dbReference type="SUPFAM" id="SSF51395">
    <property type="entry name" value="FMN-linked oxidoreductases"/>
    <property type="match status" value="1"/>
</dbReference>
<evidence type="ECO:0000313" key="4">
    <source>
        <dbReference type="EMBL" id="CAG5072487.1"/>
    </source>
</evidence>
<dbReference type="InterPro" id="IPR013785">
    <property type="entry name" value="Aldolase_TIM"/>
</dbReference>
<dbReference type="Gene3D" id="3.20.20.70">
    <property type="entry name" value="Aldolase class I"/>
    <property type="match status" value="1"/>
</dbReference>
<dbReference type="PANTHER" id="PTHR43656:SF2">
    <property type="entry name" value="BINDING OXIDOREDUCTASE, PUTATIVE (AFU_ORTHOLOGUE AFUA_2G08260)-RELATED"/>
    <property type="match status" value="1"/>
</dbReference>
<name>A0ABN7RBP5_9BACT</name>
<dbReference type="CDD" id="cd02803">
    <property type="entry name" value="OYE_like_FMN_family"/>
    <property type="match status" value="1"/>
</dbReference>
<dbReference type="GO" id="GO:0016491">
    <property type="term" value="F:oxidoreductase activity"/>
    <property type="evidence" value="ECO:0007669"/>
    <property type="project" value="UniProtKB-KW"/>
</dbReference>
<dbReference type="EMBL" id="CAJRAU010000006">
    <property type="protein sequence ID" value="CAG5072487.1"/>
    <property type="molecule type" value="Genomic_DNA"/>
</dbReference>
<evidence type="ECO:0000256" key="1">
    <source>
        <dbReference type="ARBA" id="ARBA00022630"/>
    </source>
</evidence>
<evidence type="ECO:0000256" key="2">
    <source>
        <dbReference type="ARBA" id="ARBA00023002"/>
    </source>
</evidence>
<dbReference type="Proteomes" id="UP000679725">
    <property type="component" value="Unassembled WGS sequence"/>
</dbReference>
<dbReference type="Pfam" id="PF00724">
    <property type="entry name" value="Oxidored_FMN"/>
    <property type="match status" value="1"/>
</dbReference>
<comment type="caution">
    <text evidence="4">The sequence shown here is derived from an EMBL/GenBank/DDBJ whole genome shotgun (WGS) entry which is preliminary data.</text>
</comment>
<gene>
    <name evidence="4" type="ORF">DYBT9623_04169</name>
</gene>
<keyword evidence="2 4" id="KW-0560">Oxidoreductase</keyword>
<protein>
    <submittedName>
        <fullName evidence="4">NADH oxidase</fullName>
        <ecNumber evidence="4">1.-.-.-</ecNumber>
    </submittedName>
</protein>
<dbReference type="PANTHER" id="PTHR43656">
    <property type="entry name" value="BINDING OXIDOREDUCTASE, PUTATIVE (AFU_ORTHOLOGUE AFUA_2G08260)-RELATED"/>
    <property type="match status" value="1"/>
</dbReference>